<dbReference type="Proteomes" id="UP000265703">
    <property type="component" value="Unassembled WGS sequence"/>
</dbReference>
<reference evidence="1 2" key="1">
    <citation type="submission" date="2018-06" db="EMBL/GenBank/DDBJ databases">
        <title>Comparative genomics reveals the genomic features of Rhizophagus irregularis, R. cerebriforme, R. diaphanum and Gigaspora rosea, and their symbiotic lifestyle signature.</title>
        <authorList>
            <person name="Morin E."/>
            <person name="San Clemente H."/>
            <person name="Chen E.C.H."/>
            <person name="De La Providencia I."/>
            <person name="Hainaut M."/>
            <person name="Kuo A."/>
            <person name="Kohler A."/>
            <person name="Murat C."/>
            <person name="Tang N."/>
            <person name="Roy S."/>
            <person name="Loubradou J."/>
            <person name="Henrissat B."/>
            <person name="Grigoriev I.V."/>
            <person name="Corradi N."/>
            <person name="Roux C."/>
            <person name="Martin F.M."/>
        </authorList>
    </citation>
    <scope>NUCLEOTIDE SEQUENCE [LARGE SCALE GENOMIC DNA]</scope>
    <source>
        <strain evidence="1 2">DAOM 227022</strain>
    </source>
</reference>
<evidence type="ECO:0008006" key="3">
    <source>
        <dbReference type="Google" id="ProtNLM"/>
    </source>
</evidence>
<name>A0A397TER8_9GLOM</name>
<accession>A0A397TER8</accession>
<evidence type="ECO:0000313" key="2">
    <source>
        <dbReference type="Proteomes" id="UP000265703"/>
    </source>
</evidence>
<protein>
    <recommendedName>
        <fullName evidence="3">CCHC-type domain-containing protein</fullName>
    </recommendedName>
</protein>
<comment type="caution">
    <text evidence="1">The sequence shown here is derived from an EMBL/GenBank/DDBJ whole genome shotgun (WGS) entry which is preliminary data.</text>
</comment>
<organism evidence="1 2">
    <name type="scientific">Glomus cerebriforme</name>
    <dbReference type="NCBI Taxonomy" id="658196"/>
    <lineage>
        <taxon>Eukaryota</taxon>
        <taxon>Fungi</taxon>
        <taxon>Fungi incertae sedis</taxon>
        <taxon>Mucoromycota</taxon>
        <taxon>Glomeromycotina</taxon>
        <taxon>Glomeromycetes</taxon>
        <taxon>Glomerales</taxon>
        <taxon>Glomeraceae</taxon>
        <taxon>Glomus</taxon>
    </lineage>
</organism>
<evidence type="ECO:0000313" key="1">
    <source>
        <dbReference type="EMBL" id="RIA96750.1"/>
    </source>
</evidence>
<sequence length="159" mass="18964">MSNQTREEILLEITESTLSAIVKAIHVTFNVHQTTINSLSHIDCNSHSNTSQTINERCHFCFGIEHWYKNCKYIPKNYRNLCFRCWMPDHLDGECDIQVKPPWMTDNEYERFEKLKEVNKYGYEMISSLGNEMAYVGFRFWTLETPKQKDFIGYFYFIS</sequence>
<dbReference type="EMBL" id="QKYT01000039">
    <property type="protein sequence ID" value="RIA96750.1"/>
    <property type="molecule type" value="Genomic_DNA"/>
</dbReference>
<dbReference type="AlphaFoldDB" id="A0A397TER8"/>
<keyword evidence="2" id="KW-1185">Reference proteome</keyword>
<proteinExistence type="predicted"/>
<gene>
    <name evidence="1" type="ORF">C1645_814940</name>
</gene>